<dbReference type="InterPro" id="IPR036388">
    <property type="entry name" value="WH-like_DNA-bd_sf"/>
</dbReference>
<keyword evidence="4" id="KW-0902">Two-component regulatory system</keyword>
<reference evidence="13 14" key="1">
    <citation type="submission" date="2018-04" db="EMBL/GenBank/DDBJ databases">
        <title>Genomic Encyclopedia of Archaeal and Bacterial Type Strains, Phase II (KMG-II): from individual species to whole genera.</title>
        <authorList>
            <person name="Goeker M."/>
        </authorList>
    </citation>
    <scope>NUCLEOTIDE SEQUENCE [LARGE SCALE GENOMIC DNA]</scope>
    <source>
        <strain evidence="13 14">DSM 29329</strain>
    </source>
</reference>
<dbReference type="PROSITE" id="PS50110">
    <property type="entry name" value="RESPONSE_REGULATORY"/>
    <property type="match status" value="1"/>
</dbReference>
<feature type="modified residue" description="4-aspartylphosphate" evidence="9">
    <location>
        <position position="56"/>
    </location>
</feature>
<dbReference type="SMART" id="SM00448">
    <property type="entry name" value="REC"/>
    <property type="match status" value="1"/>
</dbReference>
<evidence type="ECO:0000256" key="4">
    <source>
        <dbReference type="ARBA" id="ARBA00023012"/>
    </source>
</evidence>
<dbReference type="GO" id="GO:0005829">
    <property type="term" value="C:cytosol"/>
    <property type="evidence" value="ECO:0007669"/>
    <property type="project" value="TreeGrafter"/>
</dbReference>
<dbReference type="InterPro" id="IPR011006">
    <property type="entry name" value="CheY-like_superfamily"/>
</dbReference>
<feature type="domain" description="OmpR/PhoB-type" evidence="12">
    <location>
        <begin position="135"/>
        <end position="235"/>
    </location>
</feature>
<gene>
    <name evidence="13" type="ORF">C8N44_1472</name>
</gene>
<dbReference type="EMBL" id="QBKN01000047">
    <property type="protein sequence ID" value="PTX37854.1"/>
    <property type="molecule type" value="Genomic_DNA"/>
</dbReference>
<dbReference type="PROSITE" id="PS51755">
    <property type="entry name" value="OMPR_PHOB"/>
    <property type="match status" value="1"/>
</dbReference>
<evidence type="ECO:0000256" key="1">
    <source>
        <dbReference type="ARBA" id="ARBA00004496"/>
    </source>
</evidence>
<dbReference type="SMART" id="SM00862">
    <property type="entry name" value="Trans_reg_C"/>
    <property type="match status" value="1"/>
</dbReference>
<dbReference type="InterPro" id="IPR001867">
    <property type="entry name" value="OmpR/PhoB-type_DNA-bd"/>
</dbReference>
<name>A0A2T6A218_9RHOB</name>
<feature type="domain" description="Response regulatory" evidence="11">
    <location>
        <begin position="7"/>
        <end position="120"/>
    </location>
</feature>
<dbReference type="GO" id="GO:0032993">
    <property type="term" value="C:protein-DNA complex"/>
    <property type="evidence" value="ECO:0007669"/>
    <property type="project" value="TreeGrafter"/>
</dbReference>
<sequence length="240" mass="27070">MTEHQAHILVVDDHHEIRELVAGLLSRAGYSVSSVADGVQMRRLLKVQQIDLVVLDLMLPGDDGLTLCRDLRAKSEVPVIMLTARGEEFDRVLGLEMGADDYLAKPFGGRELIARIRAVLRRARALPVGESKSSVAAWRFDRWIFDLSARRLRSVSDVVVPLSTSEFNLLRVFIERPGTVLTREQLLDLTRGRDADFVDRSIDTRISRLRRKIELDPQNPEIIKTVWGGGYIFSAEVVRG</sequence>
<dbReference type="RefSeq" id="WP_076623841.1">
    <property type="nucleotide sequence ID" value="NZ_BMEZ01000047.1"/>
</dbReference>
<dbReference type="Gene3D" id="1.10.10.10">
    <property type="entry name" value="Winged helix-like DNA-binding domain superfamily/Winged helix DNA-binding domain"/>
    <property type="match status" value="1"/>
</dbReference>
<comment type="caution">
    <text evidence="13">The sequence shown here is derived from an EMBL/GenBank/DDBJ whole genome shotgun (WGS) entry which is preliminary data.</text>
</comment>
<dbReference type="FunFam" id="1.10.10.10:FF:000099">
    <property type="entry name" value="Two-component system response regulator TorR"/>
    <property type="match status" value="1"/>
</dbReference>
<evidence type="ECO:0000256" key="10">
    <source>
        <dbReference type="PROSITE-ProRule" id="PRU01091"/>
    </source>
</evidence>
<protein>
    <recommendedName>
        <fullName evidence="8">Regulatory protein VirG</fullName>
    </recommendedName>
</protein>
<evidence type="ECO:0000256" key="9">
    <source>
        <dbReference type="PROSITE-ProRule" id="PRU00169"/>
    </source>
</evidence>
<evidence type="ECO:0000256" key="7">
    <source>
        <dbReference type="ARBA" id="ARBA00023163"/>
    </source>
</evidence>
<dbReference type="GO" id="GO:0006355">
    <property type="term" value="P:regulation of DNA-templated transcription"/>
    <property type="evidence" value="ECO:0007669"/>
    <property type="project" value="InterPro"/>
</dbReference>
<evidence type="ECO:0000256" key="2">
    <source>
        <dbReference type="ARBA" id="ARBA00022490"/>
    </source>
</evidence>
<dbReference type="PANTHER" id="PTHR48111">
    <property type="entry name" value="REGULATOR OF RPOS"/>
    <property type="match status" value="1"/>
</dbReference>
<evidence type="ECO:0000256" key="6">
    <source>
        <dbReference type="ARBA" id="ARBA00023125"/>
    </source>
</evidence>
<evidence type="ECO:0000313" key="14">
    <source>
        <dbReference type="Proteomes" id="UP000244069"/>
    </source>
</evidence>
<dbReference type="Pfam" id="PF00072">
    <property type="entry name" value="Response_reg"/>
    <property type="match status" value="1"/>
</dbReference>
<dbReference type="InterPro" id="IPR001789">
    <property type="entry name" value="Sig_transdc_resp-reg_receiver"/>
</dbReference>
<dbReference type="SUPFAM" id="SSF52172">
    <property type="entry name" value="CheY-like"/>
    <property type="match status" value="1"/>
</dbReference>
<dbReference type="SUPFAM" id="SSF46894">
    <property type="entry name" value="C-terminal effector domain of the bipartite response regulators"/>
    <property type="match status" value="1"/>
</dbReference>
<evidence type="ECO:0000256" key="3">
    <source>
        <dbReference type="ARBA" id="ARBA00022553"/>
    </source>
</evidence>
<keyword evidence="5" id="KW-0805">Transcription regulation</keyword>
<keyword evidence="7" id="KW-0804">Transcription</keyword>
<keyword evidence="14" id="KW-1185">Reference proteome</keyword>
<proteinExistence type="predicted"/>
<dbReference type="Gene3D" id="6.10.250.690">
    <property type="match status" value="1"/>
</dbReference>
<dbReference type="CDD" id="cd00383">
    <property type="entry name" value="trans_reg_C"/>
    <property type="match status" value="1"/>
</dbReference>
<keyword evidence="2" id="KW-0963">Cytoplasm</keyword>
<evidence type="ECO:0000256" key="8">
    <source>
        <dbReference type="ARBA" id="ARBA00067337"/>
    </source>
</evidence>
<dbReference type="PANTHER" id="PTHR48111:SF4">
    <property type="entry name" value="DNA-BINDING DUAL TRANSCRIPTIONAL REGULATOR OMPR"/>
    <property type="match status" value="1"/>
</dbReference>
<accession>A0A2T6A218</accession>
<dbReference type="AlphaFoldDB" id="A0A2T6A218"/>
<keyword evidence="3 9" id="KW-0597">Phosphoprotein</keyword>
<comment type="subcellular location">
    <subcellularLocation>
        <location evidence="1">Cytoplasm</location>
    </subcellularLocation>
</comment>
<organism evidence="13 14">
    <name type="scientific">Allosediminivita pacifica</name>
    <dbReference type="NCBI Taxonomy" id="1267769"/>
    <lineage>
        <taxon>Bacteria</taxon>
        <taxon>Pseudomonadati</taxon>
        <taxon>Pseudomonadota</taxon>
        <taxon>Alphaproteobacteria</taxon>
        <taxon>Rhodobacterales</taxon>
        <taxon>Paracoccaceae</taxon>
        <taxon>Allosediminivita</taxon>
    </lineage>
</organism>
<dbReference type="InterPro" id="IPR039420">
    <property type="entry name" value="WalR-like"/>
</dbReference>
<dbReference type="FunFam" id="3.40.50.2300:FF:000001">
    <property type="entry name" value="DNA-binding response regulator PhoB"/>
    <property type="match status" value="1"/>
</dbReference>
<keyword evidence="6 10" id="KW-0238">DNA-binding</keyword>
<feature type="DNA-binding region" description="OmpR/PhoB-type" evidence="10">
    <location>
        <begin position="135"/>
        <end position="235"/>
    </location>
</feature>
<dbReference type="Proteomes" id="UP000244069">
    <property type="component" value="Unassembled WGS sequence"/>
</dbReference>
<dbReference type="GO" id="GO:0000976">
    <property type="term" value="F:transcription cis-regulatory region binding"/>
    <property type="evidence" value="ECO:0007669"/>
    <property type="project" value="TreeGrafter"/>
</dbReference>
<evidence type="ECO:0000256" key="5">
    <source>
        <dbReference type="ARBA" id="ARBA00023015"/>
    </source>
</evidence>
<dbReference type="Gene3D" id="3.40.50.2300">
    <property type="match status" value="1"/>
</dbReference>
<evidence type="ECO:0000259" key="11">
    <source>
        <dbReference type="PROSITE" id="PS50110"/>
    </source>
</evidence>
<evidence type="ECO:0000259" key="12">
    <source>
        <dbReference type="PROSITE" id="PS51755"/>
    </source>
</evidence>
<evidence type="ECO:0000313" key="13">
    <source>
        <dbReference type="EMBL" id="PTX37854.1"/>
    </source>
</evidence>
<dbReference type="Pfam" id="PF00486">
    <property type="entry name" value="Trans_reg_C"/>
    <property type="match status" value="1"/>
</dbReference>
<dbReference type="OrthoDB" id="9802426at2"/>
<dbReference type="InterPro" id="IPR016032">
    <property type="entry name" value="Sig_transdc_resp-reg_C-effctor"/>
</dbReference>
<dbReference type="GO" id="GO:0000156">
    <property type="term" value="F:phosphorelay response regulator activity"/>
    <property type="evidence" value="ECO:0007669"/>
    <property type="project" value="TreeGrafter"/>
</dbReference>